<sequence>DRHNLVEKESDLIVKHDLLLEKLSDFHRQRAKKDWIKEGDRNTYFFHQAAIKRRRKNIIASIICNNSFITNPDDIAQVFVDYFSDLFSANRTDRQNPYFPDIDSSQVIDWQVPNEEEIW</sequence>
<dbReference type="EMBL" id="AP014967">
    <property type="protein sequence ID" value="BAT13677.1"/>
    <property type="molecule type" value="Genomic_DNA"/>
</dbReference>
<keyword evidence="2" id="KW-1185">Reference proteome</keyword>
<name>A0A0P0Y1P4_ORYSJ</name>
<dbReference type="Proteomes" id="UP000059680">
    <property type="component" value="Chromosome 11"/>
</dbReference>
<evidence type="ECO:0000313" key="2">
    <source>
        <dbReference type="Proteomes" id="UP000059680"/>
    </source>
</evidence>
<evidence type="ECO:0000313" key="1">
    <source>
        <dbReference type="EMBL" id="BAT13677.1"/>
    </source>
</evidence>
<dbReference type="STRING" id="39947.A0A0P0Y1P4"/>
<organism evidence="1 2">
    <name type="scientific">Oryza sativa subsp. japonica</name>
    <name type="common">Rice</name>
    <dbReference type="NCBI Taxonomy" id="39947"/>
    <lineage>
        <taxon>Eukaryota</taxon>
        <taxon>Viridiplantae</taxon>
        <taxon>Streptophyta</taxon>
        <taxon>Embryophyta</taxon>
        <taxon>Tracheophyta</taxon>
        <taxon>Spermatophyta</taxon>
        <taxon>Magnoliopsida</taxon>
        <taxon>Liliopsida</taxon>
        <taxon>Poales</taxon>
        <taxon>Poaceae</taxon>
        <taxon>BOP clade</taxon>
        <taxon>Oryzoideae</taxon>
        <taxon>Oryzeae</taxon>
        <taxon>Oryzinae</taxon>
        <taxon>Oryza</taxon>
        <taxon>Oryza sativa</taxon>
    </lineage>
</organism>
<protein>
    <submittedName>
        <fullName evidence="1">Os11g0298866 protein</fullName>
    </submittedName>
</protein>
<gene>
    <name evidence="1" type="ordered locus">Os11g0298866</name>
    <name evidence="1" type="ORF">OSNPB_110298866</name>
</gene>
<dbReference type="InParanoid" id="A0A0P0Y1P4"/>
<dbReference type="PaxDb" id="39947-A0A0P0Y1P4"/>
<feature type="non-terminal residue" evidence="1">
    <location>
        <position position="1"/>
    </location>
</feature>
<reference evidence="1 2" key="2">
    <citation type="journal article" date="2013" name="Plant Cell Physiol.">
        <title>Rice Annotation Project Database (RAP-DB): an integrative and interactive database for rice genomics.</title>
        <authorList>
            <person name="Sakai H."/>
            <person name="Lee S.S."/>
            <person name="Tanaka T."/>
            <person name="Numa H."/>
            <person name="Kim J."/>
            <person name="Kawahara Y."/>
            <person name="Wakimoto H."/>
            <person name="Yang C.C."/>
            <person name="Iwamoto M."/>
            <person name="Abe T."/>
            <person name="Yamada Y."/>
            <person name="Muto A."/>
            <person name="Inokuchi H."/>
            <person name="Ikemura T."/>
            <person name="Matsumoto T."/>
            <person name="Sasaki T."/>
            <person name="Itoh T."/>
        </authorList>
    </citation>
    <scope>NUCLEOTIDE SEQUENCE [LARGE SCALE GENOMIC DNA]</scope>
    <source>
        <strain evidence="2">cv. Nipponbare</strain>
    </source>
</reference>
<accession>A0A0P0Y1P4</accession>
<reference evidence="1 2" key="3">
    <citation type="journal article" date="2013" name="Rice">
        <title>Improvement of the Oryza sativa Nipponbare reference genome using next generation sequence and optical map data.</title>
        <authorList>
            <person name="Kawahara Y."/>
            <person name="de la Bastide M."/>
            <person name="Hamilton J.P."/>
            <person name="Kanamori H."/>
            <person name="McCombie W.R."/>
            <person name="Ouyang S."/>
            <person name="Schwartz D.C."/>
            <person name="Tanaka T."/>
            <person name="Wu J."/>
            <person name="Zhou S."/>
            <person name="Childs K.L."/>
            <person name="Davidson R.M."/>
            <person name="Lin H."/>
            <person name="Quesada-Ocampo L."/>
            <person name="Vaillancourt B."/>
            <person name="Sakai H."/>
            <person name="Lee S.S."/>
            <person name="Kim J."/>
            <person name="Numa H."/>
            <person name="Itoh T."/>
            <person name="Buell C.R."/>
            <person name="Matsumoto T."/>
        </authorList>
    </citation>
    <scope>NUCLEOTIDE SEQUENCE [LARGE SCALE GENOMIC DNA]</scope>
    <source>
        <strain evidence="2">cv. Nipponbare</strain>
    </source>
</reference>
<dbReference type="Gramene" id="Os11t0298866-00">
    <property type="protein sequence ID" value="Os11t0298866-00"/>
    <property type="gene ID" value="Os11g0298866"/>
</dbReference>
<dbReference type="FunCoup" id="A0A0P0Y1P4">
    <property type="interactions" value="1"/>
</dbReference>
<reference evidence="2" key="1">
    <citation type="journal article" date="2005" name="Nature">
        <title>The map-based sequence of the rice genome.</title>
        <authorList>
            <consortium name="International rice genome sequencing project (IRGSP)"/>
            <person name="Matsumoto T."/>
            <person name="Wu J."/>
            <person name="Kanamori H."/>
            <person name="Katayose Y."/>
            <person name="Fujisawa M."/>
            <person name="Namiki N."/>
            <person name="Mizuno H."/>
            <person name="Yamamoto K."/>
            <person name="Antonio B.A."/>
            <person name="Baba T."/>
            <person name="Sakata K."/>
            <person name="Nagamura Y."/>
            <person name="Aoki H."/>
            <person name="Arikawa K."/>
            <person name="Arita K."/>
            <person name="Bito T."/>
            <person name="Chiden Y."/>
            <person name="Fujitsuka N."/>
            <person name="Fukunaka R."/>
            <person name="Hamada M."/>
            <person name="Harada C."/>
            <person name="Hayashi A."/>
            <person name="Hijishita S."/>
            <person name="Honda M."/>
            <person name="Hosokawa S."/>
            <person name="Ichikawa Y."/>
            <person name="Idonuma A."/>
            <person name="Iijima M."/>
            <person name="Ikeda M."/>
            <person name="Ikeno M."/>
            <person name="Ito K."/>
            <person name="Ito S."/>
            <person name="Ito T."/>
            <person name="Ito Y."/>
            <person name="Ito Y."/>
            <person name="Iwabuchi A."/>
            <person name="Kamiya K."/>
            <person name="Karasawa W."/>
            <person name="Kurita K."/>
            <person name="Katagiri S."/>
            <person name="Kikuta A."/>
            <person name="Kobayashi H."/>
            <person name="Kobayashi N."/>
            <person name="Machita K."/>
            <person name="Maehara T."/>
            <person name="Masukawa M."/>
            <person name="Mizubayashi T."/>
            <person name="Mukai Y."/>
            <person name="Nagasaki H."/>
            <person name="Nagata Y."/>
            <person name="Naito S."/>
            <person name="Nakashima M."/>
            <person name="Nakama Y."/>
            <person name="Nakamichi Y."/>
            <person name="Nakamura M."/>
            <person name="Meguro A."/>
            <person name="Negishi M."/>
            <person name="Ohta I."/>
            <person name="Ohta T."/>
            <person name="Okamoto M."/>
            <person name="Ono N."/>
            <person name="Saji S."/>
            <person name="Sakaguchi M."/>
            <person name="Sakai K."/>
            <person name="Shibata M."/>
            <person name="Shimokawa T."/>
            <person name="Song J."/>
            <person name="Takazaki Y."/>
            <person name="Terasawa K."/>
            <person name="Tsugane M."/>
            <person name="Tsuji K."/>
            <person name="Ueda S."/>
            <person name="Waki K."/>
            <person name="Yamagata H."/>
            <person name="Yamamoto M."/>
            <person name="Yamamoto S."/>
            <person name="Yamane H."/>
            <person name="Yoshiki S."/>
            <person name="Yoshihara R."/>
            <person name="Yukawa K."/>
            <person name="Zhong H."/>
            <person name="Yano M."/>
            <person name="Yuan Q."/>
            <person name="Ouyang S."/>
            <person name="Liu J."/>
            <person name="Jones K.M."/>
            <person name="Gansberger K."/>
            <person name="Moffat K."/>
            <person name="Hill J."/>
            <person name="Bera J."/>
            <person name="Fadrosh D."/>
            <person name="Jin S."/>
            <person name="Johri S."/>
            <person name="Kim M."/>
            <person name="Overton L."/>
            <person name="Reardon M."/>
            <person name="Tsitrin T."/>
            <person name="Vuong H."/>
            <person name="Weaver B."/>
            <person name="Ciecko A."/>
            <person name="Tallon L."/>
            <person name="Jackson J."/>
            <person name="Pai G."/>
            <person name="Aken S.V."/>
            <person name="Utterback T."/>
            <person name="Reidmuller S."/>
            <person name="Feldblyum T."/>
            <person name="Hsiao J."/>
            <person name="Zismann V."/>
            <person name="Iobst S."/>
            <person name="de Vazeille A.R."/>
            <person name="Buell C.R."/>
            <person name="Ying K."/>
            <person name="Li Y."/>
            <person name="Lu T."/>
            <person name="Huang Y."/>
            <person name="Zhao Q."/>
            <person name="Feng Q."/>
            <person name="Zhang L."/>
            <person name="Zhu J."/>
            <person name="Weng Q."/>
            <person name="Mu J."/>
            <person name="Lu Y."/>
            <person name="Fan D."/>
            <person name="Liu Y."/>
            <person name="Guan J."/>
            <person name="Zhang Y."/>
            <person name="Yu S."/>
            <person name="Liu X."/>
            <person name="Zhang Y."/>
            <person name="Hong G."/>
            <person name="Han B."/>
            <person name="Choisne N."/>
            <person name="Demange N."/>
            <person name="Orjeda G."/>
            <person name="Samain S."/>
            <person name="Cattolico L."/>
            <person name="Pelletier E."/>
            <person name="Couloux A."/>
            <person name="Segurens B."/>
            <person name="Wincker P."/>
            <person name="D'Hont A."/>
            <person name="Scarpelli C."/>
            <person name="Weissenbach J."/>
            <person name="Salanoubat M."/>
            <person name="Quetier F."/>
            <person name="Yu Y."/>
            <person name="Kim H.R."/>
            <person name="Rambo T."/>
            <person name="Currie J."/>
            <person name="Collura K."/>
            <person name="Luo M."/>
            <person name="Yang T."/>
            <person name="Ammiraju J.S.S."/>
            <person name="Engler F."/>
            <person name="Soderlund C."/>
            <person name="Wing R.A."/>
            <person name="Palmer L.E."/>
            <person name="de la Bastide M."/>
            <person name="Spiegel L."/>
            <person name="Nascimento L."/>
            <person name="Zutavern T."/>
            <person name="O'Shaughnessy A."/>
            <person name="Dike S."/>
            <person name="Dedhia N."/>
            <person name="Preston R."/>
            <person name="Balija V."/>
            <person name="McCombie W.R."/>
            <person name="Chow T."/>
            <person name="Chen H."/>
            <person name="Chung M."/>
            <person name="Chen C."/>
            <person name="Shaw J."/>
            <person name="Wu H."/>
            <person name="Hsiao K."/>
            <person name="Chao Y."/>
            <person name="Chu M."/>
            <person name="Cheng C."/>
            <person name="Hour A."/>
            <person name="Lee P."/>
            <person name="Lin S."/>
            <person name="Lin Y."/>
            <person name="Liou J."/>
            <person name="Liu S."/>
            <person name="Hsing Y."/>
            <person name="Raghuvanshi S."/>
            <person name="Mohanty A."/>
            <person name="Bharti A.K."/>
            <person name="Gaur A."/>
            <person name="Gupta V."/>
            <person name="Kumar D."/>
            <person name="Ravi V."/>
            <person name="Vij S."/>
            <person name="Kapur A."/>
            <person name="Khurana P."/>
            <person name="Khurana P."/>
            <person name="Khurana J.P."/>
            <person name="Tyagi A.K."/>
            <person name="Gaikwad K."/>
            <person name="Singh A."/>
            <person name="Dalal V."/>
            <person name="Srivastava S."/>
            <person name="Dixit A."/>
            <person name="Pal A.K."/>
            <person name="Ghazi I.A."/>
            <person name="Yadav M."/>
            <person name="Pandit A."/>
            <person name="Bhargava A."/>
            <person name="Sureshbabu K."/>
            <person name="Batra K."/>
            <person name="Sharma T.R."/>
            <person name="Mohapatra T."/>
            <person name="Singh N.K."/>
            <person name="Messing J."/>
            <person name="Nelson A.B."/>
            <person name="Fuks G."/>
            <person name="Kavchok S."/>
            <person name="Keizer G."/>
            <person name="Linton E."/>
            <person name="Llaca V."/>
            <person name="Song R."/>
            <person name="Tanyolac B."/>
            <person name="Young S."/>
            <person name="Ho-Il K."/>
            <person name="Hahn J.H."/>
            <person name="Sangsakoo G."/>
            <person name="Vanavichit A."/>
            <person name="de Mattos Luiz.A.T."/>
            <person name="Zimmer P.D."/>
            <person name="Malone G."/>
            <person name="Dellagostin O."/>
            <person name="de Oliveira A.C."/>
            <person name="Bevan M."/>
            <person name="Bancroft I."/>
            <person name="Minx P."/>
            <person name="Cordum H."/>
            <person name="Wilson R."/>
            <person name="Cheng Z."/>
            <person name="Jin W."/>
            <person name="Jiang J."/>
            <person name="Leong S.A."/>
            <person name="Iwama H."/>
            <person name="Gojobori T."/>
            <person name="Itoh T."/>
            <person name="Niimura Y."/>
            <person name="Fujii Y."/>
            <person name="Habara T."/>
            <person name="Sakai H."/>
            <person name="Sato Y."/>
            <person name="Wilson G."/>
            <person name="Kumar K."/>
            <person name="McCouch S."/>
            <person name="Juretic N."/>
            <person name="Hoen D."/>
            <person name="Wright S."/>
            <person name="Bruskiewich R."/>
            <person name="Bureau T."/>
            <person name="Miyao A."/>
            <person name="Hirochika H."/>
            <person name="Nishikawa T."/>
            <person name="Kadowaki K."/>
            <person name="Sugiura M."/>
            <person name="Burr B."/>
            <person name="Sasaki T."/>
        </authorList>
    </citation>
    <scope>NUCLEOTIDE SEQUENCE [LARGE SCALE GENOMIC DNA]</scope>
    <source>
        <strain evidence="2">cv. Nipponbare</strain>
    </source>
</reference>
<proteinExistence type="predicted"/>
<dbReference type="AlphaFoldDB" id="A0A0P0Y1P4"/>
<dbReference type="eggNOG" id="KOG1075">
    <property type="taxonomic scope" value="Eukaryota"/>
</dbReference>